<sequence>MRTPLLTTMALLMLYAPVAATALAQQPRPFPDLTLNGTRLSEQAAYLGVADAPFRLTQIKAEYLFIEAYSLYCPACQRDAPALNELHRRIETTELGARVRLIGLGLGNTSAETDHYRDKYAVPFPLFEDGEYQIHRELGEPVAPTYYIVRLEGAAATILYEREGPLEADIFDTLTRLVQGG</sequence>
<feature type="domain" description="Alkyl hydroperoxide reductase subunit C/ Thiol specific antioxidant" evidence="2">
    <location>
        <begin position="30"/>
        <end position="150"/>
    </location>
</feature>
<evidence type="ECO:0000256" key="1">
    <source>
        <dbReference type="SAM" id="SignalP"/>
    </source>
</evidence>
<evidence type="ECO:0000313" key="3">
    <source>
        <dbReference type="EMBL" id="MUM76571.1"/>
    </source>
</evidence>
<dbReference type="SUPFAM" id="SSF52833">
    <property type="entry name" value="Thioredoxin-like"/>
    <property type="match status" value="1"/>
</dbReference>
<evidence type="ECO:0000313" key="4">
    <source>
        <dbReference type="Proteomes" id="UP000461162"/>
    </source>
</evidence>
<dbReference type="AlphaFoldDB" id="A0A7K1KKU9"/>
<feature type="signal peptide" evidence="1">
    <location>
        <begin position="1"/>
        <end position="24"/>
    </location>
</feature>
<organism evidence="3 4">
    <name type="scientific">Pseudodesulfovibrio alkaliphilus</name>
    <dbReference type="NCBI Taxonomy" id="2661613"/>
    <lineage>
        <taxon>Bacteria</taxon>
        <taxon>Pseudomonadati</taxon>
        <taxon>Thermodesulfobacteriota</taxon>
        <taxon>Desulfovibrionia</taxon>
        <taxon>Desulfovibrionales</taxon>
        <taxon>Desulfovibrionaceae</taxon>
    </lineage>
</organism>
<dbReference type="RefSeq" id="WP_155932177.1">
    <property type="nucleotide sequence ID" value="NZ_WODC01000001.1"/>
</dbReference>
<name>A0A7K1KKU9_9BACT</name>
<accession>A0A7K1KKU9</accession>
<gene>
    <name evidence="3" type="ORF">GKC30_02860</name>
</gene>
<dbReference type="InterPro" id="IPR036249">
    <property type="entry name" value="Thioredoxin-like_sf"/>
</dbReference>
<proteinExistence type="predicted"/>
<protein>
    <submittedName>
        <fullName evidence="3">Redoxin domain-containing protein</fullName>
    </submittedName>
</protein>
<evidence type="ECO:0000259" key="2">
    <source>
        <dbReference type="Pfam" id="PF00578"/>
    </source>
</evidence>
<keyword evidence="1" id="KW-0732">Signal</keyword>
<comment type="caution">
    <text evidence="3">The sequence shown here is derived from an EMBL/GenBank/DDBJ whole genome shotgun (WGS) entry which is preliminary data.</text>
</comment>
<dbReference type="GO" id="GO:0016209">
    <property type="term" value="F:antioxidant activity"/>
    <property type="evidence" value="ECO:0007669"/>
    <property type="project" value="InterPro"/>
</dbReference>
<keyword evidence="4" id="KW-1185">Reference proteome</keyword>
<dbReference type="GO" id="GO:0016491">
    <property type="term" value="F:oxidoreductase activity"/>
    <property type="evidence" value="ECO:0007669"/>
    <property type="project" value="InterPro"/>
</dbReference>
<feature type="chain" id="PRO_5029871841" evidence="1">
    <location>
        <begin position="25"/>
        <end position="181"/>
    </location>
</feature>
<dbReference type="EMBL" id="WODC01000001">
    <property type="protein sequence ID" value="MUM76571.1"/>
    <property type="molecule type" value="Genomic_DNA"/>
</dbReference>
<dbReference type="Gene3D" id="3.40.30.10">
    <property type="entry name" value="Glutaredoxin"/>
    <property type="match status" value="1"/>
</dbReference>
<dbReference type="InterPro" id="IPR000866">
    <property type="entry name" value="AhpC/TSA"/>
</dbReference>
<reference evidence="3 4" key="1">
    <citation type="submission" date="2019-11" db="EMBL/GenBank/DDBJ databases">
        <title>Pseudodesulfovibrio alkaliphilus, sp. nov., an alkaliphilic sulfate-reducing bacteria from mud volcano of Taman peninsula, Russia.</title>
        <authorList>
            <person name="Frolova A."/>
            <person name="Merkel A.Y."/>
            <person name="Slobodkin A.I."/>
        </authorList>
    </citation>
    <scope>NUCLEOTIDE SEQUENCE [LARGE SCALE GENOMIC DNA]</scope>
    <source>
        <strain evidence="3 4">F-1</strain>
    </source>
</reference>
<dbReference type="Pfam" id="PF00578">
    <property type="entry name" value="AhpC-TSA"/>
    <property type="match status" value="1"/>
</dbReference>
<dbReference type="Proteomes" id="UP000461162">
    <property type="component" value="Unassembled WGS sequence"/>
</dbReference>